<keyword evidence="6 8" id="KW-0411">Iron-sulfur</keyword>
<comment type="cofactor">
    <cofactor evidence="8">
        <name>Mg(2+)</name>
        <dbReference type="ChEBI" id="CHEBI:18420"/>
    </cofactor>
</comment>
<feature type="binding site" evidence="8">
    <location>
        <position position="118"/>
    </location>
    <ligand>
        <name>S-adenosyl-L-methionine</name>
        <dbReference type="ChEBI" id="CHEBI:59789"/>
    </ligand>
</feature>
<evidence type="ECO:0000256" key="6">
    <source>
        <dbReference type="ARBA" id="ARBA00023014"/>
    </source>
</evidence>
<keyword evidence="11" id="KW-1185">Reference proteome</keyword>
<dbReference type="Gene3D" id="3.20.20.70">
    <property type="entry name" value="Aldolase class I"/>
    <property type="match status" value="1"/>
</dbReference>
<dbReference type="PANTHER" id="PTHR42836">
    <property type="entry name" value="7-CARBOXY-7-DEAZAGUANINE SYNTHASE"/>
    <property type="match status" value="1"/>
</dbReference>
<evidence type="ECO:0000313" key="10">
    <source>
        <dbReference type="EMBL" id="WCT56960.1"/>
    </source>
</evidence>
<feature type="binding site" evidence="8">
    <location>
        <position position="78"/>
    </location>
    <ligand>
        <name>Mg(2+)</name>
        <dbReference type="ChEBI" id="CHEBI:18420"/>
    </ligand>
</feature>
<keyword evidence="3 8" id="KW-0479">Metal-binding</keyword>
<evidence type="ECO:0000256" key="2">
    <source>
        <dbReference type="ARBA" id="ARBA00022691"/>
    </source>
</evidence>
<name>A0AAX3M3W2_9BACL</name>
<feature type="binding site" evidence="8">
    <location>
        <begin position="50"/>
        <end position="52"/>
    </location>
    <ligand>
        <name>substrate</name>
    </ligand>
</feature>
<comment type="subunit">
    <text evidence="8">Homodimer.</text>
</comment>
<dbReference type="NCBIfam" id="TIGR03365">
    <property type="entry name" value="Bsubt_queE"/>
    <property type="match status" value="1"/>
</dbReference>
<dbReference type="HAMAP" id="MF_00917">
    <property type="entry name" value="QueE"/>
    <property type="match status" value="1"/>
</dbReference>
<keyword evidence="4 8" id="KW-0460">Magnesium</keyword>
<feature type="binding site" evidence="8">
    <location>
        <position position="76"/>
    </location>
    <ligand>
        <name>[4Fe-4S] cluster</name>
        <dbReference type="ChEBI" id="CHEBI:49883"/>
        <note>4Fe-4S-S-AdoMet</note>
    </ligand>
</feature>
<evidence type="ECO:0000256" key="4">
    <source>
        <dbReference type="ARBA" id="ARBA00022842"/>
    </source>
</evidence>
<feature type="binding site" evidence="8">
    <location>
        <position position="65"/>
    </location>
    <ligand>
        <name>substrate</name>
    </ligand>
</feature>
<dbReference type="PROSITE" id="PS51918">
    <property type="entry name" value="RADICAL_SAM"/>
    <property type="match status" value="1"/>
</dbReference>
<gene>
    <name evidence="8 10" type="primary">queE</name>
    <name evidence="10" type="ORF">PQ456_05400</name>
</gene>
<proteinExistence type="inferred from homology"/>
<dbReference type="PANTHER" id="PTHR42836:SF1">
    <property type="entry name" value="7-CARBOXY-7-DEAZAGUANINE SYNTHASE"/>
    <property type="match status" value="1"/>
</dbReference>
<evidence type="ECO:0000256" key="7">
    <source>
        <dbReference type="ARBA" id="ARBA00023239"/>
    </source>
</evidence>
<comment type="cofactor">
    <cofactor evidence="8">
        <name>S-adenosyl-L-methionine</name>
        <dbReference type="ChEBI" id="CHEBI:59789"/>
    </cofactor>
    <text evidence="8">Binds 1 S-adenosyl-L-methionine per subunit.</text>
</comment>
<comment type="function">
    <text evidence="8">Catalyzes the complex heterocyclic radical-mediated conversion of 6-carboxy-5,6,7,8-tetrahydropterin (CPH4) to 7-carboxy-7-deazaguanine (CDG), a step common to the biosynthetic pathways of all 7-deazapurine-containing compounds.</text>
</comment>
<comment type="catalytic activity">
    <reaction evidence="8">
        <text>6-carboxy-5,6,7,8-tetrahydropterin + H(+) = 7-carboxy-7-carbaguanine + NH4(+)</text>
        <dbReference type="Rhea" id="RHEA:27974"/>
        <dbReference type="ChEBI" id="CHEBI:15378"/>
        <dbReference type="ChEBI" id="CHEBI:28938"/>
        <dbReference type="ChEBI" id="CHEBI:61032"/>
        <dbReference type="ChEBI" id="CHEBI:61036"/>
        <dbReference type="EC" id="4.3.99.3"/>
    </reaction>
</comment>
<comment type="similarity">
    <text evidence="8">Belongs to the radical SAM superfamily. 7-carboxy-7-deazaguanine synthase family.</text>
</comment>
<dbReference type="GO" id="GO:0016840">
    <property type="term" value="F:carbon-nitrogen lyase activity"/>
    <property type="evidence" value="ECO:0007669"/>
    <property type="project" value="UniProtKB-UniRule"/>
</dbReference>
<dbReference type="SUPFAM" id="SSF102114">
    <property type="entry name" value="Radical SAM enzymes"/>
    <property type="match status" value="1"/>
</dbReference>
<dbReference type="InterPro" id="IPR013785">
    <property type="entry name" value="Aldolase_TIM"/>
</dbReference>
<evidence type="ECO:0000256" key="3">
    <source>
        <dbReference type="ARBA" id="ARBA00022723"/>
    </source>
</evidence>
<accession>A0AAX3M3W2</accession>
<dbReference type="AlphaFoldDB" id="A0AAX3M3W2"/>
<dbReference type="EC" id="4.3.99.3" evidence="8"/>
<keyword evidence="7 8" id="KW-0456">Lyase</keyword>
<dbReference type="GO" id="GO:0051539">
    <property type="term" value="F:4 iron, 4 sulfur cluster binding"/>
    <property type="evidence" value="ECO:0007669"/>
    <property type="project" value="UniProtKB-UniRule"/>
</dbReference>
<evidence type="ECO:0000256" key="1">
    <source>
        <dbReference type="ARBA" id="ARBA00022485"/>
    </source>
</evidence>
<evidence type="ECO:0000313" key="11">
    <source>
        <dbReference type="Proteomes" id="UP001220509"/>
    </source>
</evidence>
<feature type="binding site" evidence="8">
    <location>
        <position position="69"/>
    </location>
    <ligand>
        <name>[4Fe-4S] cluster</name>
        <dbReference type="ChEBI" id="CHEBI:49883"/>
        <note>4Fe-4S-S-AdoMet</note>
    </ligand>
</feature>
<evidence type="ECO:0000259" key="9">
    <source>
        <dbReference type="PROSITE" id="PS51918"/>
    </source>
</evidence>
<dbReference type="GO" id="GO:0000287">
    <property type="term" value="F:magnesium ion binding"/>
    <property type="evidence" value="ECO:0007669"/>
    <property type="project" value="UniProtKB-UniRule"/>
</dbReference>
<feature type="binding site" evidence="8">
    <location>
        <begin position="162"/>
        <end position="164"/>
    </location>
    <ligand>
        <name>S-adenosyl-L-methionine</name>
        <dbReference type="ChEBI" id="CHEBI:59789"/>
    </ligand>
</feature>
<evidence type="ECO:0000256" key="5">
    <source>
        <dbReference type="ARBA" id="ARBA00023004"/>
    </source>
</evidence>
<comment type="pathway">
    <text evidence="8">Purine metabolism; 7-cyano-7-deazaguanine biosynthesis.</text>
</comment>
<keyword evidence="5 8" id="KW-0408">Iron</keyword>
<dbReference type="EMBL" id="CP117416">
    <property type="protein sequence ID" value="WCT56960.1"/>
    <property type="molecule type" value="Genomic_DNA"/>
</dbReference>
<feature type="binding site" evidence="8">
    <location>
        <position position="116"/>
    </location>
    <ligand>
        <name>substrate</name>
    </ligand>
</feature>
<organism evidence="10 11">
    <name type="scientific">Paenibacillus kyungheensis</name>
    <dbReference type="NCBI Taxonomy" id="1452732"/>
    <lineage>
        <taxon>Bacteria</taxon>
        <taxon>Bacillati</taxon>
        <taxon>Bacillota</taxon>
        <taxon>Bacilli</taxon>
        <taxon>Bacillales</taxon>
        <taxon>Paenibacillaceae</taxon>
        <taxon>Paenibacillus</taxon>
    </lineage>
</organism>
<keyword evidence="8" id="KW-0671">Queuosine biosynthesis</keyword>
<dbReference type="GO" id="GO:0008616">
    <property type="term" value="P:tRNA queuosine(34) biosynthetic process"/>
    <property type="evidence" value="ECO:0007669"/>
    <property type="project" value="UniProtKB-UniRule"/>
</dbReference>
<dbReference type="KEGG" id="pka:PQ456_05400"/>
<comment type="caution">
    <text evidence="8">Lacks conserved residue(s) required for the propagation of feature annotation.</text>
</comment>
<dbReference type="CDD" id="cd01335">
    <property type="entry name" value="Radical_SAM"/>
    <property type="match status" value="1"/>
</dbReference>
<dbReference type="GO" id="GO:1904047">
    <property type="term" value="F:S-adenosyl-L-methionine binding"/>
    <property type="evidence" value="ECO:0007669"/>
    <property type="project" value="UniProtKB-UniRule"/>
</dbReference>
<feature type="binding site" evidence="8">
    <location>
        <position position="73"/>
    </location>
    <ligand>
        <name>[4Fe-4S] cluster</name>
        <dbReference type="ChEBI" id="CHEBI:49883"/>
        <note>4Fe-4S-S-AdoMet</note>
    </ligand>
</feature>
<dbReference type="Pfam" id="PF04055">
    <property type="entry name" value="Radical_SAM"/>
    <property type="match status" value="1"/>
</dbReference>
<keyword evidence="1 8" id="KW-0004">4Fe-4S</keyword>
<protein>
    <recommendedName>
        <fullName evidence="8">7-carboxy-7-deazaguanine synthase</fullName>
        <shortName evidence="8">CDG synthase</shortName>
        <ecNumber evidence="8">4.3.99.3</ecNumber>
    </recommendedName>
    <alternativeName>
        <fullName evidence="8">Queuosine biosynthesis protein QueE</fullName>
    </alternativeName>
</protein>
<reference evidence="10 11" key="1">
    <citation type="submission" date="2023-02" db="EMBL/GenBank/DDBJ databases">
        <title>Genome sequence of Paenibacillus kyungheensis KACC 18744.</title>
        <authorList>
            <person name="Kim S."/>
            <person name="Heo J."/>
            <person name="Kwon S.-W."/>
        </authorList>
    </citation>
    <scope>NUCLEOTIDE SEQUENCE [LARGE SCALE GENOMIC DNA]</scope>
    <source>
        <strain evidence="10 11">KACC 18744</strain>
    </source>
</reference>
<dbReference type="InterPro" id="IPR024924">
    <property type="entry name" value="7-CO-7-deazaguanine_synth-like"/>
</dbReference>
<dbReference type="InterPro" id="IPR058240">
    <property type="entry name" value="rSAM_sf"/>
</dbReference>
<comment type="cofactor">
    <cofactor evidence="8">
        <name>[4Fe-4S] cluster</name>
        <dbReference type="ChEBI" id="CHEBI:49883"/>
    </cofactor>
    <text evidence="8">Binds 1 [4Fe-4S] cluster. The cluster is coordinated with 3 cysteines and an exchangeable S-adenosyl-L-methionine.</text>
</comment>
<dbReference type="Proteomes" id="UP001220509">
    <property type="component" value="Chromosome"/>
</dbReference>
<dbReference type="SFLD" id="SFLDF00300">
    <property type="entry name" value="7-carboxy-7-deazaguanine_synth"/>
    <property type="match status" value="1"/>
</dbReference>
<keyword evidence="2 8" id="KW-0949">S-adenosyl-L-methionine</keyword>
<evidence type="ECO:0000256" key="8">
    <source>
        <dbReference type="HAMAP-Rule" id="MF_00917"/>
    </source>
</evidence>
<feature type="binding site" evidence="8">
    <location>
        <begin position="75"/>
        <end position="77"/>
    </location>
    <ligand>
        <name>S-adenosyl-L-methionine</name>
        <dbReference type="ChEBI" id="CHEBI:59789"/>
    </ligand>
</feature>
<feature type="domain" description="Radical SAM core" evidence="9">
    <location>
        <begin position="56"/>
        <end position="293"/>
    </location>
</feature>
<dbReference type="InterPro" id="IPR017742">
    <property type="entry name" value="Deazaguanine_synth"/>
</dbReference>
<sequence>MSTTFKVNAEQIAKANQLASADANDHHHAEHTTQAKVAPIPVLEIFGPTVQGEGMVIGQKTMFVRTAGCDYRCSWCDSAFTWDGSAKDQIMRLSAEEVYAQLFEIGGNRFNHVTISGGNPALLPQLGELVKLLAEKGIRTAVETQGSKWQDWLTDINEVTISPKPPSSGMTTNFEMLDDIIRRLEHNQISRYTAQAQETSLSYAGTSQFAHSFSLKVVIFDEHDLAYAERVHVRYPNVLLYLQTGNPDVTSADDQIAASLLKRYEWLIDQAMEMPAFNDARILPQLHTLVWGNKRGV</sequence>
<dbReference type="InterPro" id="IPR007197">
    <property type="entry name" value="rSAM"/>
</dbReference>
<dbReference type="SFLD" id="SFLDS00029">
    <property type="entry name" value="Radical_SAM"/>
    <property type="match status" value="1"/>
</dbReference>